<dbReference type="InterPro" id="IPR036236">
    <property type="entry name" value="Znf_C2H2_sf"/>
</dbReference>
<dbReference type="SMART" id="SM00355">
    <property type="entry name" value="ZnF_C2H2"/>
    <property type="match status" value="7"/>
</dbReference>
<keyword evidence="6" id="KW-0805">Transcription regulation</keyword>
<dbReference type="GO" id="GO:0005634">
    <property type="term" value="C:nucleus"/>
    <property type="evidence" value="ECO:0007669"/>
    <property type="project" value="UniProtKB-SubCell"/>
</dbReference>
<evidence type="ECO:0000256" key="10">
    <source>
        <dbReference type="PROSITE-ProRule" id="PRU00042"/>
    </source>
</evidence>
<dbReference type="Gene3D" id="3.30.160.60">
    <property type="entry name" value="Classic Zinc Finger"/>
    <property type="match status" value="6"/>
</dbReference>
<evidence type="ECO:0000256" key="9">
    <source>
        <dbReference type="ARBA" id="ARBA00023242"/>
    </source>
</evidence>
<dbReference type="GeneTree" id="ENSGT00940000167339"/>
<dbReference type="GO" id="GO:0000978">
    <property type="term" value="F:RNA polymerase II cis-regulatory region sequence-specific DNA binding"/>
    <property type="evidence" value="ECO:0007669"/>
    <property type="project" value="TreeGrafter"/>
</dbReference>
<dbReference type="InterPro" id="IPR013087">
    <property type="entry name" value="Znf_C2H2_type"/>
</dbReference>
<feature type="domain" description="C2H2-type" evidence="12">
    <location>
        <begin position="157"/>
        <end position="184"/>
    </location>
</feature>
<dbReference type="GO" id="GO:0008270">
    <property type="term" value="F:zinc ion binding"/>
    <property type="evidence" value="ECO:0007669"/>
    <property type="project" value="UniProtKB-KW"/>
</dbReference>
<keyword evidence="8" id="KW-0804">Transcription</keyword>
<keyword evidence="4 10" id="KW-0863">Zinc-finger</keyword>
<dbReference type="PROSITE" id="PS50157">
    <property type="entry name" value="ZINC_FINGER_C2H2_2"/>
    <property type="match status" value="4"/>
</dbReference>
<evidence type="ECO:0000256" key="4">
    <source>
        <dbReference type="ARBA" id="ARBA00022771"/>
    </source>
</evidence>
<dbReference type="SUPFAM" id="SSF57667">
    <property type="entry name" value="beta-beta-alpha zinc fingers"/>
    <property type="match status" value="4"/>
</dbReference>
<keyword evidence="7" id="KW-0238">DNA-binding</keyword>
<dbReference type="GO" id="GO:0006357">
    <property type="term" value="P:regulation of transcription by RNA polymerase II"/>
    <property type="evidence" value="ECO:0007669"/>
    <property type="project" value="TreeGrafter"/>
</dbReference>
<keyword evidence="2" id="KW-0479">Metal-binding</keyword>
<dbReference type="FunFam" id="3.30.160.60:FF:001289">
    <property type="entry name" value="Zinc finger protein 574"/>
    <property type="match status" value="1"/>
</dbReference>
<reference evidence="13" key="2">
    <citation type="submission" date="2025-09" db="UniProtKB">
        <authorList>
            <consortium name="Ensembl"/>
        </authorList>
    </citation>
    <scope>IDENTIFICATION</scope>
</reference>
<evidence type="ECO:0000256" key="6">
    <source>
        <dbReference type="ARBA" id="ARBA00023015"/>
    </source>
</evidence>
<dbReference type="Proteomes" id="UP000261640">
    <property type="component" value="Unplaced"/>
</dbReference>
<feature type="domain" description="C2H2-type" evidence="12">
    <location>
        <begin position="129"/>
        <end position="156"/>
    </location>
</feature>
<evidence type="ECO:0000256" key="11">
    <source>
        <dbReference type="SAM" id="MobiDB-lite"/>
    </source>
</evidence>
<feature type="domain" description="C2H2-type" evidence="12">
    <location>
        <begin position="214"/>
        <end position="241"/>
    </location>
</feature>
<protein>
    <recommendedName>
        <fullName evidence="12">C2H2-type domain-containing protein</fullName>
    </recommendedName>
</protein>
<keyword evidence="14" id="KW-1185">Reference proteome</keyword>
<dbReference type="AlphaFoldDB" id="A0A7N8YEN0"/>
<keyword evidence="3" id="KW-0677">Repeat</keyword>
<dbReference type="PANTHER" id="PTHR24390">
    <property type="entry name" value="ZINC FINGER PROTEIN"/>
    <property type="match status" value="1"/>
</dbReference>
<proteinExistence type="predicted"/>
<dbReference type="Pfam" id="PF00096">
    <property type="entry name" value="zf-C2H2"/>
    <property type="match status" value="3"/>
</dbReference>
<evidence type="ECO:0000256" key="8">
    <source>
        <dbReference type="ARBA" id="ARBA00023163"/>
    </source>
</evidence>
<dbReference type="FunFam" id="3.30.160.60:FF:000145">
    <property type="entry name" value="Zinc finger protein 574"/>
    <property type="match status" value="1"/>
</dbReference>
<evidence type="ECO:0000256" key="1">
    <source>
        <dbReference type="ARBA" id="ARBA00004123"/>
    </source>
</evidence>
<dbReference type="FunFam" id="3.30.160.60:FF:000446">
    <property type="entry name" value="Zinc finger protein"/>
    <property type="match status" value="1"/>
</dbReference>
<dbReference type="InParanoid" id="A0A7N8YEN0"/>
<evidence type="ECO:0000256" key="3">
    <source>
        <dbReference type="ARBA" id="ARBA00022737"/>
    </source>
</evidence>
<evidence type="ECO:0000256" key="7">
    <source>
        <dbReference type="ARBA" id="ARBA00023125"/>
    </source>
</evidence>
<keyword evidence="9" id="KW-0539">Nucleus</keyword>
<evidence type="ECO:0000313" key="13">
    <source>
        <dbReference type="Ensembl" id="ENSMAMP00000066550.1"/>
    </source>
</evidence>
<evidence type="ECO:0000256" key="5">
    <source>
        <dbReference type="ARBA" id="ARBA00022833"/>
    </source>
</evidence>
<accession>A0A7N8YEN0</accession>
<comment type="subcellular location">
    <subcellularLocation>
        <location evidence="1">Nucleus</location>
    </subcellularLocation>
</comment>
<sequence length="276" mass="30764">HFHTNLGCVASPATTHPRNSETERATKRSRVTRVGTKRIKLRGTSAGAWVRNIGTPLSCKTCGALRGSMRMLIKHAWSHVEDAERLCGVCGVHSASAEELRSHLQRHQKTHSCNICGKSFLSASGIKGHICDICPKAFGMKAQLRAHQKVHTGRDKYHCHICGKSVFDLRSLTRHRATHSGERRYSCEVCGKRFKILGTLRSHEKIHTVRERPYLCHICCKTFVYNCGLTAHMKIHSGERPFVCVICSKGFISNGERKAHIKNCRSGSARKTNSAA</sequence>
<organism evidence="13 14">
    <name type="scientific">Mastacembelus armatus</name>
    <name type="common">zig-zag eel</name>
    <dbReference type="NCBI Taxonomy" id="205130"/>
    <lineage>
        <taxon>Eukaryota</taxon>
        <taxon>Metazoa</taxon>
        <taxon>Chordata</taxon>
        <taxon>Craniata</taxon>
        <taxon>Vertebrata</taxon>
        <taxon>Euteleostomi</taxon>
        <taxon>Actinopterygii</taxon>
        <taxon>Neopterygii</taxon>
        <taxon>Teleostei</taxon>
        <taxon>Neoteleostei</taxon>
        <taxon>Acanthomorphata</taxon>
        <taxon>Anabantaria</taxon>
        <taxon>Synbranchiformes</taxon>
        <taxon>Mastacembelidae</taxon>
        <taxon>Mastacembelus</taxon>
    </lineage>
</organism>
<evidence type="ECO:0000259" key="12">
    <source>
        <dbReference type="PROSITE" id="PS50157"/>
    </source>
</evidence>
<keyword evidence="5" id="KW-0862">Zinc</keyword>
<reference evidence="13" key="1">
    <citation type="submission" date="2025-08" db="UniProtKB">
        <authorList>
            <consortium name="Ensembl"/>
        </authorList>
    </citation>
    <scope>IDENTIFICATION</scope>
</reference>
<dbReference type="Ensembl" id="ENSMAMT00000037988.1">
    <property type="protein sequence ID" value="ENSMAMP00000066550.1"/>
    <property type="gene ID" value="ENSMAMG00000028612.1"/>
</dbReference>
<feature type="region of interest" description="Disordered" evidence="11">
    <location>
        <begin position="1"/>
        <end position="30"/>
    </location>
</feature>
<feature type="domain" description="C2H2-type" evidence="12">
    <location>
        <begin position="185"/>
        <end position="212"/>
    </location>
</feature>
<dbReference type="GO" id="GO:0003700">
    <property type="term" value="F:DNA-binding transcription factor activity"/>
    <property type="evidence" value="ECO:0007669"/>
    <property type="project" value="TreeGrafter"/>
</dbReference>
<dbReference type="PANTHER" id="PTHR24390:SF159">
    <property type="entry name" value="GROWTH FACTOR INDEPENDENT 1 TRANSCRIPTIONAL REPRESSOR"/>
    <property type="match status" value="1"/>
</dbReference>
<evidence type="ECO:0000256" key="2">
    <source>
        <dbReference type="ARBA" id="ARBA00022723"/>
    </source>
</evidence>
<dbReference type="PROSITE" id="PS00028">
    <property type="entry name" value="ZINC_FINGER_C2H2_1"/>
    <property type="match status" value="4"/>
</dbReference>
<evidence type="ECO:0000313" key="14">
    <source>
        <dbReference type="Proteomes" id="UP000261640"/>
    </source>
</evidence>
<name>A0A7N8YEN0_9TELE</name>